<dbReference type="OrthoDB" id="103556at2"/>
<dbReference type="RefSeq" id="WP_107678462.1">
    <property type="nucleotide sequence ID" value="NZ_CP047344.1"/>
</dbReference>
<sequence>MFFQIKKLILWPKKNKKPRIVEFELGKVNIISGASKTGKSAVIPIIDYCLCADKCAIPVGVIRESCSWFGILIETTEGPKLLARKEPGTQQSTKEMYFLEGDEIIIPEKSPKKNTNASYVKTVLDRLSGLSNLAFEASTTDNFRSRPAFRDLMAFLFQPQNIIANPDVLFFKADTTEHREKLKTIFPYILGAISPLVLQARHELDKVTRKLHRKETELKMRQVSSDTWQSEGRVWLFQAIEYGLLPTETNIPLEWSSILKLLQTIQKKDPNLAQPSVDSIQNIVNELKNLRERETNIVTEFNILRNQLIEIEKLNESSDLYKKALNIKRERLSLSTWIRDKYHSADVTESLNGTYSSDKIQQLCQALEGIELRLRSYPQINQSLGKETLYLRTQLSELTHKLSLVREEIKLLELASEQAGRSNRQNELVAHFLGRLEEAMRLYQTTDTLTPLNNEIKELKKEQKRLFKIVSEKDIAKKLDSVLNKVQRNIGRILPYLDGEWPDSPVSLIIPDLTVKVNRGGRDDYLWETGSGANWLAYHIATTLALQWIFSQLKHHPVPGLLIYDQPSQVYFPVRKAEKSAIDSNDPHWQDEDIVAVRKVFNTLDMFISATKKEFQIIVLDHANEDVWYDLDNVHLVEEWRGKALVPYEWKDESI</sequence>
<evidence type="ECO:0000313" key="1">
    <source>
        <dbReference type="EMBL" id="QIF95085.1"/>
    </source>
</evidence>
<proteinExistence type="predicted"/>
<reference evidence="1 2" key="1">
    <citation type="submission" date="2020-01" db="EMBL/GenBank/DDBJ databases">
        <title>The genomic epidemiology of tigecycline resistance gene tet(X) variants in a swine farm in China.</title>
        <authorList>
            <person name="Peng K."/>
            <person name="Li R."/>
        </authorList>
    </citation>
    <scope>NUCLEOTIDE SEQUENCE [LARGE SCALE GENOMIC DNA]</scope>
    <source>
        <strain evidence="1 2">ZN3</strain>
    </source>
</reference>
<organism evidence="1 2">
    <name type="scientific">Proteus vulgaris</name>
    <dbReference type="NCBI Taxonomy" id="585"/>
    <lineage>
        <taxon>Bacteria</taxon>
        <taxon>Pseudomonadati</taxon>
        <taxon>Pseudomonadota</taxon>
        <taxon>Gammaproteobacteria</taxon>
        <taxon>Enterobacterales</taxon>
        <taxon>Morganellaceae</taxon>
        <taxon>Proteus</taxon>
    </lineage>
</organism>
<protein>
    <submittedName>
        <fullName evidence="1">DUF3732 domain-containing protein</fullName>
    </submittedName>
</protein>
<dbReference type="Pfam" id="PF12532">
    <property type="entry name" value="DUF3732"/>
    <property type="match status" value="1"/>
</dbReference>
<dbReference type="InterPro" id="IPR022205">
    <property type="entry name" value="DUF3732"/>
</dbReference>
<dbReference type="Proteomes" id="UP000503287">
    <property type="component" value="Chromosome"/>
</dbReference>
<accession>A0A6G6SKM8</accession>
<evidence type="ECO:0000313" key="2">
    <source>
        <dbReference type="Proteomes" id="UP000503287"/>
    </source>
</evidence>
<gene>
    <name evidence="1" type="ORF">GTH24_14780</name>
</gene>
<name>A0A6G6SKM8_PROVU</name>
<dbReference type="AlphaFoldDB" id="A0A6G6SKM8"/>
<dbReference type="EMBL" id="CP047344">
    <property type="protein sequence ID" value="QIF95085.1"/>
    <property type="molecule type" value="Genomic_DNA"/>
</dbReference>
<keyword evidence="2" id="KW-1185">Reference proteome</keyword>